<keyword evidence="2" id="KW-1185">Reference proteome</keyword>
<organism evidence="1 2">
    <name type="scientific">Panicum hallii var. hallii</name>
    <dbReference type="NCBI Taxonomy" id="1504633"/>
    <lineage>
        <taxon>Eukaryota</taxon>
        <taxon>Viridiplantae</taxon>
        <taxon>Streptophyta</taxon>
        <taxon>Embryophyta</taxon>
        <taxon>Tracheophyta</taxon>
        <taxon>Spermatophyta</taxon>
        <taxon>Magnoliopsida</taxon>
        <taxon>Liliopsida</taxon>
        <taxon>Poales</taxon>
        <taxon>Poaceae</taxon>
        <taxon>PACMAD clade</taxon>
        <taxon>Panicoideae</taxon>
        <taxon>Panicodae</taxon>
        <taxon>Paniceae</taxon>
        <taxon>Panicinae</taxon>
        <taxon>Panicum</taxon>
        <taxon>Panicum sect. Panicum</taxon>
    </lineage>
</organism>
<accession>A0A2T7CG72</accession>
<evidence type="ECO:0000313" key="1">
    <source>
        <dbReference type="EMBL" id="PUZ42298.1"/>
    </source>
</evidence>
<sequence length="120" mass="13646">MARKILGKPLHKGARTRAKAFVECSGKEKGKKNLNKMVEVDTAFVLEKRGTDEKALRKASDVNMLVELCSEKKAASGGGTEKFVTIIPRFKLRRGGKVYRIEFLRKRLMKILLTMNEDYE</sequence>
<dbReference type="Gramene" id="PUZ42298">
    <property type="protein sequence ID" value="PUZ42298"/>
    <property type="gene ID" value="GQ55_9G572600"/>
</dbReference>
<name>A0A2T7CG72_9POAL</name>
<proteinExistence type="predicted"/>
<dbReference type="Proteomes" id="UP000244336">
    <property type="component" value="Chromosome 9"/>
</dbReference>
<gene>
    <name evidence="1" type="ORF">GQ55_9G572600</name>
</gene>
<dbReference type="AlphaFoldDB" id="A0A2T7CG72"/>
<dbReference type="EMBL" id="CM009757">
    <property type="protein sequence ID" value="PUZ42298.1"/>
    <property type="molecule type" value="Genomic_DNA"/>
</dbReference>
<evidence type="ECO:0000313" key="2">
    <source>
        <dbReference type="Proteomes" id="UP000244336"/>
    </source>
</evidence>
<reference evidence="1 2" key="1">
    <citation type="submission" date="2018-04" db="EMBL/GenBank/DDBJ databases">
        <title>WGS assembly of Panicum hallii var. hallii HAL2.</title>
        <authorList>
            <person name="Lovell J."/>
            <person name="Jenkins J."/>
            <person name="Lowry D."/>
            <person name="Mamidi S."/>
            <person name="Sreedasyam A."/>
            <person name="Weng X."/>
            <person name="Barry K."/>
            <person name="Bonette J."/>
            <person name="Campitelli B."/>
            <person name="Daum C."/>
            <person name="Gordon S."/>
            <person name="Gould B."/>
            <person name="Lipzen A."/>
            <person name="MacQueen A."/>
            <person name="Palacio-Mejia J."/>
            <person name="Plott C."/>
            <person name="Shakirov E."/>
            <person name="Shu S."/>
            <person name="Yoshinaga Y."/>
            <person name="Zane M."/>
            <person name="Rokhsar D."/>
            <person name="Grimwood J."/>
            <person name="Schmutz J."/>
            <person name="Juenger T."/>
        </authorList>
    </citation>
    <scope>NUCLEOTIDE SEQUENCE [LARGE SCALE GENOMIC DNA]</scope>
    <source>
        <strain evidence="2">cv. HAL2</strain>
    </source>
</reference>
<dbReference type="OrthoDB" id="10398430at2759"/>
<protein>
    <submittedName>
        <fullName evidence="1">Uncharacterized protein</fullName>
    </submittedName>
</protein>